<evidence type="ECO:0000313" key="3">
    <source>
        <dbReference type="EMBL" id="KAL2725847.1"/>
    </source>
</evidence>
<dbReference type="AlphaFoldDB" id="A0ABD2AZ10"/>
<gene>
    <name evidence="3" type="ORF">V1477_018285</name>
</gene>
<evidence type="ECO:0000256" key="2">
    <source>
        <dbReference type="SAM" id="SignalP"/>
    </source>
</evidence>
<dbReference type="EMBL" id="JAYRBN010000110">
    <property type="protein sequence ID" value="KAL2725847.1"/>
    <property type="molecule type" value="Genomic_DNA"/>
</dbReference>
<protein>
    <submittedName>
        <fullName evidence="3">Uncharacterized protein</fullName>
    </submittedName>
</protein>
<sequence>MVAVVVAVTVTVTVTVAVAVASIVRCSGDGAMVNVAGRGNSNSNGDGDGDGDGDGNGGRGGSGSGSGCATFWRPEVNGDKRHEIRNGIRRQQEAAVRKVVERRDFLGDYASRCLLEYCSRDVVYDHSTHKHLRRSRVASSRGHGGVPLAALTDEFLYERNSPTSHHAIRESHGFWYIPLRVLEQPSGHYMSVGNRSSSSSSSSYSSSNSSSSNSSNSSSSNSSLDRPVWRHKQQRGGNYAKGRPRCFAAPEPKLSPTCASDSDFAAEISDNFRFQQPDPGTPDRTEPNRTEPNRTEPNRLDRPSYFSVSKQKRKLANKLSPPKMFPRIFSSEREREEELSFLEHFRVARIAPDISSLLLRSDFSR</sequence>
<feature type="signal peptide" evidence="2">
    <location>
        <begin position="1"/>
        <end position="17"/>
    </location>
</feature>
<comment type="caution">
    <text evidence="3">The sequence shown here is derived from an EMBL/GenBank/DDBJ whole genome shotgun (WGS) entry which is preliminary data.</text>
</comment>
<reference evidence="3 4" key="1">
    <citation type="journal article" date="2024" name="Ann. Entomol. Soc. Am.">
        <title>Genomic analyses of the southern and eastern yellowjacket wasps (Hymenoptera: Vespidae) reveal evolutionary signatures of social life.</title>
        <authorList>
            <person name="Catto M.A."/>
            <person name="Caine P.B."/>
            <person name="Orr S.E."/>
            <person name="Hunt B.G."/>
            <person name="Goodisman M.A.D."/>
        </authorList>
    </citation>
    <scope>NUCLEOTIDE SEQUENCE [LARGE SCALE GENOMIC DNA]</scope>
    <source>
        <strain evidence="3">232</strain>
        <tissue evidence="3">Head and thorax</tissue>
    </source>
</reference>
<feature type="region of interest" description="Disordered" evidence="1">
    <location>
        <begin position="37"/>
        <end position="72"/>
    </location>
</feature>
<evidence type="ECO:0000256" key="1">
    <source>
        <dbReference type="SAM" id="MobiDB-lite"/>
    </source>
</evidence>
<feature type="compositionally biased region" description="Gly residues" evidence="1">
    <location>
        <begin position="54"/>
        <end position="66"/>
    </location>
</feature>
<name>A0ABD2AZ10_VESMC</name>
<organism evidence="3 4">
    <name type="scientific">Vespula maculifrons</name>
    <name type="common">Eastern yellow jacket</name>
    <name type="synonym">Wasp</name>
    <dbReference type="NCBI Taxonomy" id="7453"/>
    <lineage>
        <taxon>Eukaryota</taxon>
        <taxon>Metazoa</taxon>
        <taxon>Ecdysozoa</taxon>
        <taxon>Arthropoda</taxon>
        <taxon>Hexapoda</taxon>
        <taxon>Insecta</taxon>
        <taxon>Pterygota</taxon>
        <taxon>Neoptera</taxon>
        <taxon>Endopterygota</taxon>
        <taxon>Hymenoptera</taxon>
        <taxon>Apocrita</taxon>
        <taxon>Aculeata</taxon>
        <taxon>Vespoidea</taxon>
        <taxon>Vespidae</taxon>
        <taxon>Vespinae</taxon>
        <taxon>Vespula</taxon>
    </lineage>
</organism>
<feature type="compositionally biased region" description="Basic and acidic residues" evidence="1">
    <location>
        <begin position="281"/>
        <end position="302"/>
    </location>
</feature>
<feature type="region of interest" description="Disordered" evidence="1">
    <location>
        <begin position="190"/>
        <end position="248"/>
    </location>
</feature>
<evidence type="ECO:0000313" key="4">
    <source>
        <dbReference type="Proteomes" id="UP001607303"/>
    </source>
</evidence>
<proteinExistence type="predicted"/>
<feature type="region of interest" description="Disordered" evidence="1">
    <location>
        <begin position="272"/>
        <end position="303"/>
    </location>
</feature>
<feature type="chain" id="PRO_5044892058" evidence="2">
    <location>
        <begin position="18"/>
        <end position="365"/>
    </location>
</feature>
<keyword evidence="2" id="KW-0732">Signal</keyword>
<accession>A0ABD2AZ10</accession>
<dbReference type="Proteomes" id="UP001607303">
    <property type="component" value="Unassembled WGS sequence"/>
</dbReference>
<feature type="compositionally biased region" description="Low complexity" evidence="1">
    <location>
        <begin position="196"/>
        <end position="223"/>
    </location>
</feature>
<keyword evidence="4" id="KW-1185">Reference proteome</keyword>